<evidence type="ECO:0000256" key="1">
    <source>
        <dbReference type="PROSITE-ProRule" id="PRU00288"/>
    </source>
</evidence>
<dbReference type="Gene3D" id="1.10.220.150">
    <property type="entry name" value="Arf GTPase activating protein"/>
    <property type="match status" value="1"/>
</dbReference>
<dbReference type="STRING" id="1157962.A0A250WWM2"/>
<reference evidence="4 5" key="1">
    <citation type="submission" date="2017-08" db="EMBL/GenBank/DDBJ databases">
        <title>Acidophilic green algal genome provides insights into adaptation to an acidic environment.</title>
        <authorList>
            <person name="Hirooka S."/>
            <person name="Hirose Y."/>
            <person name="Kanesaki Y."/>
            <person name="Higuchi S."/>
            <person name="Fujiwara T."/>
            <person name="Onuma R."/>
            <person name="Era A."/>
            <person name="Ohbayashi R."/>
            <person name="Uzuka A."/>
            <person name="Nozaki H."/>
            <person name="Yoshikawa H."/>
            <person name="Miyagishima S.Y."/>
        </authorList>
    </citation>
    <scope>NUCLEOTIDE SEQUENCE [LARGE SCALE GENOMIC DNA]</scope>
    <source>
        <strain evidence="4 5">NIES-2499</strain>
    </source>
</reference>
<dbReference type="Proteomes" id="UP000232323">
    <property type="component" value="Unassembled WGS sequence"/>
</dbReference>
<dbReference type="GO" id="GO:0005096">
    <property type="term" value="F:GTPase activator activity"/>
    <property type="evidence" value="ECO:0007669"/>
    <property type="project" value="InterPro"/>
</dbReference>
<feature type="domain" description="Arf-GAP" evidence="3">
    <location>
        <begin position="3"/>
        <end position="124"/>
    </location>
</feature>
<keyword evidence="1" id="KW-0862">Zinc</keyword>
<feature type="compositionally biased region" description="Polar residues" evidence="2">
    <location>
        <begin position="478"/>
        <end position="498"/>
    </location>
</feature>
<name>A0A250WWM2_9CHLO</name>
<feature type="region of interest" description="Disordered" evidence="2">
    <location>
        <begin position="478"/>
        <end position="509"/>
    </location>
</feature>
<accession>A0A250WWM2</accession>
<dbReference type="GO" id="GO:0008270">
    <property type="term" value="F:zinc ion binding"/>
    <property type="evidence" value="ECO:0007669"/>
    <property type="project" value="UniProtKB-KW"/>
</dbReference>
<dbReference type="CDD" id="cd08838">
    <property type="entry name" value="ArfGap_AGFG"/>
    <property type="match status" value="1"/>
</dbReference>
<evidence type="ECO:0000259" key="3">
    <source>
        <dbReference type="PROSITE" id="PS50115"/>
    </source>
</evidence>
<dbReference type="EMBL" id="BEGY01000011">
    <property type="protein sequence ID" value="GAX75253.1"/>
    <property type="molecule type" value="Genomic_DNA"/>
</dbReference>
<feature type="region of interest" description="Disordered" evidence="2">
    <location>
        <begin position="871"/>
        <end position="946"/>
    </location>
</feature>
<evidence type="ECO:0000256" key="2">
    <source>
        <dbReference type="SAM" id="MobiDB-lite"/>
    </source>
</evidence>
<dbReference type="InterPro" id="IPR044820">
    <property type="entry name" value="AGD14-like"/>
</dbReference>
<keyword evidence="5" id="KW-1185">Reference proteome</keyword>
<dbReference type="SMART" id="SM00105">
    <property type="entry name" value="ArfGap"/>
    <property type="match status" value="1"/>
</dbReference>
<feature type="compositionally biased region" description="Polar residues" evidence="2">
    <location>
        <begin position="873"/>
        <end position="885"/>
    </location>
</feature>
<keyword evidence="1" id="KW-0479">Metal-binding</keyword>
<dbReference type="PANTHER" id="PTHR46085:SF3">
    <property type="entry name" value="ARF GTPASE ACTIVATING PROTEIN"/>
    <property type="match status" value="1"/>
</dbReference>
<proteinExistence type="predicted"/>
<feature type="compositionally biased region" description="Polar residues" evidence="2">
    <location>
        <begin position="658"/>
        <end position="668"/>
    </location>
</feature>
<organism evidence="4 5">
    <name type="scientific">Chlamydomonas eustigma</name>
    <dbReference type="NCBI Taxonomy" id="1157962"/>
    <lineage>
        <taxon>Eukaryota</taxon>
        <taxon>Viridiplantae</taxon>
        <taxon>Chlorophyta</taxon>
        <taxon>core chlorophytes</taxon>
        <taxon>Chlorophyceae</taxon>
        <taxon>CS clade</taxon>
        <taxon>Chlamydomonadales</taxon>
        <taxon>Chlamydomonadaceae</taxon>
        <taxon>Chlamydomonas</taxon>
    </lineage>
</organism>
<dbReference type="InterPro" id="IPR001164">
    <property type="entry name" value="ArfGAP_dom"/>
</dbReference>
<keyword evidence="1" id="KW-0863">Zinc-finger</keyword>
<comment type="caution">
    <text evidence="4">The sequence shown here is derived from an EMBL/GenBank/DDBJ whole genome shotgun (WGS) entry which is preliminary data.</text>
</comment>
<dbReference type="InterPro" id="IPR037278">
    <property type="entry name" value="ARFGAP/RecO"/>
</dbReference>
<dbReference type="PANTHER" id="PTHR46085">
    <property type="entry name" value="ARFGAP/RECO-RELATED"/>
    <property type="match status" value="1"/>
</dbReference>
<feature type="compositionally biased region" description="Low complexity" evidence="2">
    <location>
        <begin position="903"/>
        <end position="933"/>
    </location>
</feature>
<feature type="compositionally biased region" description="Polar residues" evidence="2">
    <location>
        <begin position="936"/>
        <end position="946"/>
    </location>
</feature>
<feature type="compositionally biased region" description="Low complexity" evidence="2">
    <location>
        <begin position="648"/>
        <end position="657"/>
    </location>
</feature>
<dbReference type="SUPFAM" id="SSF57863">
    <property type="entry name" value="ArfGap/RecO-like zinc finger"/>
    <property type="match status" value="1"/>
</dbReference>
<protein>
    <recommendedName>
        <fullName evidence="3">Arf-GAP domain-containing protein</fullName>
    </recommendedName>
</protein>
<dbReference type="PROSITE" id="PS50115">
    <property type="entry name" value="ARFGAP"/>
    <property type="match status" value="1"/>
</dbReference>
<evidence type="ECO:0000313" key="4">
    <source>
        <dbReference type="EMBL" id="GAX75253.1"/>
    </source>
</evidence>
<dbReference type="AlphaFoldDB" id="A0A250WWM2"/>
<feature type="region of interest" description="Disordered" evidence="2">
    <location>
        <begin position="632"/>
        <end position="705"/>
    </location>
</feature>
<dbReference type="InterPro" id="IPR038508">
    <property type="entry name" value="ArfGAP_dom_sf"/>
</dbReference>
<dbReference type="PRINTS" id="PR00405">
    <property type="entry name" value="REVINTRACTNG"/>
</dbReference>
<dbReference type="Pfam" id="PF01412">
    <property type="entry name" value="ArfGap"/>
    <property type="match status" value="1"/>
</dbReference>
<gene>
    <name evidence="4" type="ORF">CEUSTIGMA_g2698.t1</name>
</gene>
<feature type="compositionally biased region" description="Polar residues" evidence="2">
    <location>
        <begin position="679"/>
        <end position="691"/>
    </location>
</feature>
<sequence length="946" mass="95296">MASALEARLRTLQKNNKSCFNCTTLGTSYVVPAYGIFVCMECSGKHMNAGHRVKSVSMGKYTVEEVKALEAGGNEVAWQTYLARWRGNEKDTPRPTDRDARKTERWIAAVFTDKRYFTATGAEEQSTLSGVDVSAVPIKDACEMLGVGRRLQIGSTLQAAAPAAPAEIKSTQSAVHAFDPFGSGPGGFPAAAAATAAPAPASAAPSSSVFDPFSSFSSGAYNAAAAAAIPDTSSLPFSLQHLIPSVPAPVAAAPVAAFPTSSNAQTQAFALLHSSTSAPSSVFTPPVVSEDTWSAFEDAEPAGVATSTIIHAGGTFGGFPIFPTHAAAAAAAPVSAALTGSPTPAAAAAAAGALTSEGGSLSAPASSDSWNQFEEAFPAGPTVTPAPSSFSTDTATTSLLAFTAAPLTTGLTQSASVVQNPTNAVTLVGSNAAGSFGRNPSTSVPAVLAAATHFTAAESGMGWSDFEEAAPASNSTTIFHTSTNKNQPPANLPSIPQLSSSSSSTNKVSTPDMFKVQTSTAAGLTPFSYSSLPPTATSNYLLTTSRSVGGAEPPTPLNLQCSASLGGAMTVKPELPSDLFSEPSESSSIRHTFQIPGSQASGYGSGASTSLNTTASIPVSNYNGTSRPYNTTAAATVTQPPPASHLQVVPSSSPASAYPQQRNVQQSPALPGWQGGLLSPTQKQDTSNPLTYMSAAPAPGGSAGGASTNTAFQGFGVGLLPQFDAMRGVGSASEAAAAAAAAPAYPPGLAATTATATPSSRQNTLLTNSNALPLPRPYDIIADPASSAYPSNSFNPFGGPSGVSAPTSAAADNPFGPLAPAAAAASYPASSLNMLTSQTATAASNYTRYVVPPTAAGTTSSAVAADGRRYAAPSSTHHLSTNMSWQQQQAAAQSNPFGSPTPAAHATGTWAGQQQQQQQQQAPNPFGPAAGATVPDNGSTSYNPFA</sequence>
<evidence type="ECO:0000313" key="5">
    <source>
        <dbReference type="Proteomes" id="UP000232323"/>
    </source>
</evidence>
<dbReference type="OrthoDB" id="6036at2759"/>